<proteinExistence type="predicted"/>
<dbReference type="EMBL" id="BGPR01007824">
    <property type="protein sequence ID" value="GBN29798.1"/>
    <property type="molecule type" value="Genomic_DNA"/>
</dbReference>
<dbReference type="OrthoDB" id="8246565at2759"/>
<sequence length="153" mass="17007">MPAFRHPHVPPHPVVQRQNMELSIVSGATGSFVVTGNKDPLSPRGPPPLVRRLLVIKPLLYLYVFSSFKILLNTIIRTEKKSPGVDQEKEGVAIALTGSRNVNFALFRSMGKAEWEPGNTRRGTAHLTQEEARLCESKLKVSWKPAIRFAVAL</sequence>
<dbReference type="AlphaFoldDB" id="A0A4Y2MRL7"/>
<name>A0A4Y2MRL7_ARAVE</name>
<keyword evidence="2" id="KW-1185">Reference proteome</keyword>
<organism evidence="1 2">
    <name type="scientific">Araneus ventricosus</name>
    <name type="common">Orbweaver spider</name>
    <name type="synonym">Epeira ventricosa</name>
    <dbReference type="NCBI Taxonomy" id="182803"/>
    <lineage>
        <taxon>Eukaryota</taxon>
        <taxon>Metazoa</taxon>
        <taxon>Ecdysozoa</taxon>
        <taxon>Arthropoda</taxon>
        <taxon>Chelicerata</taxon>
        <taxon>Arachnida</taxon>
        <taxon>Araneae</taxon>
        <taxon>Araneomorphae</taxon>
        <taxon>Entelegynae</taxon>
        <taxon>Araneoidea</taxon>
        <taxon>Araneidae</taxon>
        <taxon>Araneus</taxon>
    </lineage>
</organism>
<protein>
    <submittedName>
        <fullName evidence="1">Uncharacterized protein</fullName>
    </submittedName>
</protein>
<evidence type="ECO:0000313" key="1">
    <source>
        <dbReference type="EMBL" id="GBN29798.1"/>
    </source>
</evidence>
<evidence type="ECO:0000313" key="2">
    <source>
        <dbReference type="Proteomes" id="UP000499080"/>
    </source>
</evidence>
<gene>
    <name evidence="1" type="ORF">AVEN_222405_1</name>
</gene>
<reference evidence="1 2" key="1">
    <citation type="journal article" date="2019" name="Sci. Rep.">
        <title>Orb-weaving spider Araneus ventricosus genome elucidates the spidroin gene catalogue.</title>
        <authorList>
            <person name="Kono N."/>
            <person name="Nakamura H."/>
            <person name="Ohtoshi R."/>
            <person name="Moran D.A.P."/>
            <person name="Shinohara A."/>
            <person name="Yoshida Y."/>
            <person name="Fujiwara M."/>
            <person name="Mori M."/>
            <person name="Tomita M."/>
            <person name="Arakawa K."/>
        </authorList>
    </citation>
    <scope>NUCLEOTIDE SEQUENCE [LARGE SCALE GENOMIC DNA]</scope>
</reference>
<comment type="caution">
    <text evidence="1">The sequence shown here is derived from an EMBL/GenBank/DDBJ whole genome shotgun (WGS) entry which is preliminary data.</text>
</comment>
<accession>A0A4Y2MRL7</accession>
<dbReference type="Proteomes" id="UP000499080">
    <property type="component" value="Unassembled WGS sequence"/>
</dbReference>